<accession>A0A9W8G5I1</accession>
<organism evidence="5 6">
    <name type="scientific">Coemansia spiralis</name>
    <dbReference type="NCBI Taxonomy" id="417178"/>
    <lineage>
        <taxon>Eukaryota</taxon>
        <taxon>Fungi</taxon>
        <taxon>Fungi incertae sedis</taxon>
        <taxon>Zoopagomycota</taxon>
        <taxon>Kickxellomycotina</taxon>
        <taxon>Kickxellomycetes</taxon>
        <taxon>Kickxellales</taxon>
        <taxon>Kickxellaceae</taxon>
        <taxon>Coemansia</taxon>
    </lineage>
</organism>
<evidence type="ECO:0000313" key="6">
    <source>
        <dbReference type="Proteomes" id="UP001151518"/>
    </source>
</evidence>
<keyword evidence="4" id="KW-1133">Transmembrane helix</keyword>
<reference evidence="5" key="1">
    <citation type="submission" date="2022-07" db="EMBL/GenBank/DDBJ databases">
        <title>Phylogenomic reconstructions and comparative analyses of Kickxellomycotina fungi.</title>
        <authorList>
            <person name="Reynolds N.K."/>
            <person name="Stajich J.E."/>
            <person name="Barry K."/>
            <person name="Grigoriev I.V."/>
            <person name="Crous P."/>
            <person name="Smith M.E."/>
        </authorList>
    </citation>
    <scope>NUCLEOTIDE SEQUENCE</scope>
    <source>
        <strain evidence="5">NRRL 3115</strain>
    </source>
</reference>
<evidence type="ECO:0000256" key="3">
    <source>
        <dbReference type="RuleBase" id="RU000363"/>
    </source>
</evidence>
<dbReference type="AlphaFoldDB" id="A0A9W8G5I1"/>
<keyword evidence="4" id="KW-0812">Transmembrane</keyword>
<keyword evidence="2" id="KW-0560">Oxidoreductase</keyword>
<proteinExistence type="inferred from homology"/>
<keyword evidence="4" id="KW-0472">Membrane</keyword>
<dbReference type="Gene3D" id="3.40.50.720">
    <property type="entry name" value="NAD(P)-binding Rossmann-like Domain"/>
    <property type="match status" value="1"/>
</dbReference>
<evidence type="ECO:0000256" key="2">
    <source>
        <dbReference type="ARBA" id="ARBA00023002"/>
    </source>
</evidence>
<dbReference type="PANTHER" id="PTHR44229">
    <property type="entry name" value="15-HYDROXYPROSTAGLANDIN DEHYDROGENASE [NAD(+)]"/>
    <property type="match status" value="1"/>
</dbReference>
<dbReference type="OrthoDB" id="5840532at2759"/>
<sequence>MFGFCNKKYSIDGKVVLLTGALGSIGKNLARSLVEKGAQVALVGRQPVDTGNEFARVLNNGYEQPVALYFQVDLRKIDNIMPMFELVLRKLGRIDILINNAAVEPPLKLCESSAFEEVADAINVNLLAPIELMRLFEKHVRHRTNKSQGVVVNVSSMLGLAPMNTFEVYGATKAALINLTRASRALAPQVRVSAIAPYHVLTPRMLDHLTKFNVSSARRMVALSMDQVCATVIRCIQDTSNAGEIYTMIGDLTYTRTWAFELAWMHIIFLFVVALLVAYVKRVFKRNN</sequence>
<protein>
    <submittedName>
        <fullName evidence="5">Uncharacterized protein</fullName>
    </submittedName>
</protein>
<comment type="similarity">
    <text evidence="1 3">Belongs to the short-chain dehydrogenases/reductases (SDR) family.</text>
</comment>
<dbReference type="Pfam" id="PF00106">
    <property type="entry name" value="adh_short"/>
    <property type="match status" value="1"/>
</dbReference>
<dbReference type="Proteomes" id="UP001151518">
    <property type="component" value="Unassembled WGS sequence"/>
</dbReference>
<evidence type="ECO:0000256" key="1">
    <source>
        <dbReference type="ARBA" id="ARBA00006484"/>
    </source>
</evidence>
<dbReference type="SUPFAM" id="SSF51735">
    <property type="entry name" value="NAD(P)-binding Rossmann-fold domains"/>
    <property type="match status" value="1"/>
</dbReference>
<dbReference type="EMBL" id="JANBTW010000078">
    <property type="protein sequence ID" value="KAJ2672673.1"/>
    <property type="molecule type" value="Genomic_DNA"/>
</dbReference>
<dbReference type="InterPro" id="IPR002347">
    <property type="entry name" value="SDR_fam"/>
</dbReference>
<dbReference type="PRINTS" id="PR00081">
    <property type="entry name" value="GDHRDH"/>
</dbReference>
<evidence type="ECO:0000256" key="4">
    <source>
        <dbReference type="SAM" id="Phobius"/>
    </source>
</evidence>
<gene>
    <name evidence="5" type="ORF">GGI25_004991</name>
</gene>
<dbReference type="GO" id="GO:0016616">
    <property type="term" value="F:oxidoreductase activity, acting on the CH-OH group of donors, NAD or NADP as acceptor"/>
    <property type="evidence" value="ECO:0007669"/>
    <property type="project" value="TreeGrafter"/>
</dbReference>
<dbReference type="GO" id="GO:0005737">
    <property type="term" value="C:cytoplasm"/>
    <property type="evidence" value="ECO:0007669"/>
    <property type="project" value="TreeGrafter"/>
</dbReference>
<dbReference type="PRINTS" id="PR00080">
    <property type="entry name" value="SDRFAMILY"/>
</dbReference>
<evidence type="ECO:0000313" key="5">
    <source>
        <dbReference type="EMBL" id="KAJ2672673.1"/>
    </source>
</evidence>
<feature type="transmembrane region" description="Helical" evidence="4">
    <location>
        <begin position="262"/>
        <end position="280"/>
    </location>
</feature>
<name>A0A9W8G5I1_9FUNG</name>
<dbReference type="InterPro" id="IPR036291">
    <property type="entry name" value="NAD(P)-bd_dom_sf"/>
</dbReference>
<dbReference type="PANTHER" id="PTHR44229:SF4">
    <property type="entry name" value="15-HYDROXYPROSTAGLANDIN DEHYDROGENASE [NAD(+)]"/>
    <property type="match status" value="1"/>
</dbReference>
<comment type="caution">
    <text evidence="5">The sequence shown here is derived from an EMBL/GenBank/DDBJ whole genome shotgun (WGS) entry which is preliminary data.</text>
</comment>